<comment type="caution">
    <text evidence="1">The sequence shown here is derived from an EMBL/GenBank/DDBJ whole genome shotgun (WGS) entry which is preliminary data.</text>
</comment>
<dbReference type="Proteomes" id="UP000075321">
    <property type="component" value="Unassembled WGS sequence"/>
</dbReference>
<gene>
    <name evidence="1" type="ORF">HAPAU_26750</name>
</gene>
<sequence length="53" mass="6570">MVFYQHNFLSFRIIVNNAYIDEFWEIDMMESCRYSSFCYVFIDPFTESTELYN</sequence>
<proteinExistence type="predicted"/>
<evidence type="ECO:0000313" key="2">
    <source>
        <dbReference type="Proteomes" id="UP000075321"/>
    </source>
</evidence>
<evidence type="ECO:0000313" key="1">
    <source>
        <dbReference type="EMBL" id="KYH25092.1"/>
    </source>
</evidence>
<keyword evidence="2" id="KW-1185">Reference proteome</keyword>
<accession>A0A151AC62</accession>
<name>A0A151AC62_9EURY</name>
<dbReference type="AlphaFoldDB" id="A0A151AC62"/>
<reference evidence="1 2" key="1">
    <citation type="submission" date="2016-02" db="EMBL/GenBank/DDBJ databases">
        <title>Genome sequence of Halalkalicoccus paucihalophilus DSM 24557.</title>
        <authorList>
            <person name="Poehlein A."/>
            <person name="Daniel R."/>
        </authorList>
    </citation>
    <scope>NUCLEOTIDE SEQUENCE [LARGE SCALE GENOMIC DNA]</scope>
    <source>
        <strain evidence="1 2">DSM 24557</strain>
    </source>
</reference>
<dbReference type="EMBL" id="LTAZ01000007">
    <property type="protein sequence ID" value="KYH25092.1"/>
    <property type="molecule type" value="Genomic_DNA"/>
</dbReference>
<organism evidence="1 2">
    <name type="scientific">Halalkalicoccus paucihalophilus</name>
    <dbReference type="NCBI Taxonomy" id="1008153"/>
    <lineage>
        <taxon>Archaea</taxon>
        <taxon>Methanobacteriati</taxon>
        <taxon>Methanobacteriota</taxon>
        <taxon>Stenosarchaea group</taxon>
        <taxon>Halobacteria</taxon>
        <taxon>Halobacteriales</taxon>
        <taxon>Halococcaceae</taxon>
        <taxon>Halalkalicoccus</taxon>
    </lineage>
</organism>
<protein>
    <submittedName>
        <fullName evidence="1">Uncharacterized protein</fullName>
    </submittedName>
</protein>
<dbReference type="PATRIC" id="fig|1008153.3.peg.2726"/>